<dbReference type="Proteomes" id="UP001156664">
    <property type="component" value="Unassembled WGS sequence"/>
</dbReference>
<protein>
    <submittedName>
        <fullName evidence="2">Uncharacterized protein</fullName>
    </submittedName>
</protein>
<feature type="transmembrane region" description="Helical" evidence="1">
    <location>
        <begin position="389"/>
        <end position="410"/>
    </location>
</feature>
<evidence type="ECO:0000313" key="3">
    <source>
        <dbReference type="Proteomes" id="UP001156664"/>
    </source>
</evidence>
<keyword evidence="3" id="KW-1185">Reference proteome</keyword>
<keyword evidence="1" id="KW-1133">Transmembrane helix</keyword>
<name>A0ABQ5YSR2_9BURK</name>
<dbReference type="EMBL" id="BSOJ01000027">
    <property type="protein sequence ID" value="GLR27102.1"/>
    <property type="molecule type" value="Genomic_DNA"/>
</dbReference>
<reference evidence="3" key="1">
    <citation type="journal article" date="2019" name="Int. J. Syst. Evol. Microbiol.">
        <title>The Global Catalogue of Microorganisms (GCM) 10K type strain sequencing project: providing services to taxonomists for standard genome sequencing and annotation.</title>
        <authorList>
            <consortium name="The Broad Institute Genomics Platform"/>
            <consortium name="The Broad Institute Genome Sequencing Center for Infectious Disease"/>
            <person name="Wu L."/>
            <person name="Ma J."/>
        </authorList>
    </citation>
    <scope>NUCLEOTIDE SEQUENCE [LARGE SCALE GENOMIC DNA]</scope>
    <source>
        <strain evidence="3">NBRC 105857</strain>
    </source>
</reference>
<keyword evidence="1" id="KW-0812">Transmembrane</keyword>
<evidence type="ECO:0000256" key="1">
    <source>
        <dbReference type="SAM" id="Phobius"/>
    </source>
</evidence>
<accession>A0ABQ5YSR2</accession>
<proteinExistence type="predicted"/>
<organism evidence="2 3">
    <name type="scientific">Limnobacter litoralis</name>
    <dbReference type="NCBI Taxonomy" id="481366"/>
    <lineage>
        <taxon>Bacteria</taxon>
        <taxon>Pseudomonadati</taxon>
        <taxon>Pseudomonadota</taxon>
        <taxon>Betaproteobacteria</taxon>
        <taxon>Burkholderiales</taxon>
        <taxon>Burkholderiaceae</taxon>
        <taxon>Limnobacter</taxon>
    </lineage>
</organism>
<dbReference type="RefSeq" id="WP_284281815.1">
    <property type="nucleotide sequence ID" value="NZ_BSOJ01000027.1"/>
</dbReference>
<sequence length="451" mass="50087">MPDYAKAFPNSPIMHVDGDTQIACNDLPGETVRCIRKKPKLRVVLRKHRDVVFDINLGLGGQYSVESEQSDFYNTRDKKLIRPKTQVVFSEGERLHLWVSRTFMGALLLKHNGKLIARYEPNQLDPHTCTAQNPEGKPAPLIVSMQLPHFDVLEPIQTQLDKTTEYYEKKAQMIQKTIYVVEVKDWGKEIPLQIVKFLQNGGKETAIDDDGVLTRNWLLSQLIGTTESIYHQREIVKDLISTKFYLKAFFRKNGTKVYHIVFKGTAGARKIIKASRYLSNNSQVISITHGTGSFATTAHQSWNTLKGSVGKGTAISIIFTIGIDLAEWLKAFQTTNSGDSDSKFNLLDLFTTVGLDITKGAISAAATEVAVSGILFITSFVVGTAGLPFVALLIGTVFIAVAVSTGIDFIDKKYKITDKIGQKIKSSVEELGRKNSNDYSPININPIFLAP</sequence>
<comment type="caution">
    <text evidence="2">The sequence shown here is derived from an EMBL/GenBank/DDBJ whole genome shotgun (WGS) entry which is preliminary data.</text>
</comment>
<evidence type="ECO:0000313" key="2">
    <source>
        <dbReference type="EMBL" id="GLR27102.1"/>
    </source>
</evidence>
<gene>
    <name evidence="2" type="ORF">GCM10007875_21930</name>
</gene>
<keyword evidence="1" id="KW-0472">Membrane</keyword>